<dbReference type="OrthoDB" id="3799620at2759"/>
<dbReference type="EMBL" id="ML996099">
    <property type="protein sequence ID" value="KAF2740599.1"/>
    <property type="molecule type" value="Genomic_DNA"/>
</dbReference>
<name>A0A9P4RC65_9PLEO</name>
<dbReference type="AlphaFoldDB" id="A0A9P4RC65"/>
<organism evidence="1 2">
    <name type="scientific">Polyplosphaeria fusca</name>
    <dbReference type="NCBI Taxonomy" id="682080"/>
    <lineage>
        <taxon>Eukaryota</taxon>
        <taxon>Fungi</taxon>
        <taxon>Dikarya</taxon>
        <taxon>Ascomycota</taxon>
        <taxon>Pezizomycotina</taxon>
        <taxon>Dothideomycetes</taxon>
        <taxon>Pleosporomycetidae</taxon>
        <taxon>Pleosporales</taxon>
        <taxon>Tetraplosphaeriaceae</taxon>
        <taxon>Polyplosphaeria</taxon>
    </lineage>
</organism>
<accession>A0A9P4RC65</accession>
<reference evidence="1" key="1">
    <citation type="journal article" date="2020" name="Stud. Mycol.">
        <title>101 Dothideomycetes genomes: a test case for predicting lifestyles and emergence of pathogens.</title>
        <authorList>
            <person name="Haridas S."/>
            <person name="Albert R."/>
            <person name="Binder M."/>
            <person name="Bloem J."/>
            <person name="Labutti K."/>
            <person name="Salamov A."/>
            <person name="Andreopoulos B."/>
            <person name="Baker S."/>
            <person name="Barry K."/>
            <person name="Bills G."/>
            <person name="Bluhm B."/>
            <person name="Cannon C."/>
            <person name="Castanera R."/>
            <person name="Culley D."/>
            <person name="Daum C."/>
            <person name="Ezra D."/>
            <person name="Gonzalez J."/>
            <person name="Henrissat B."/>
            <person name="Kuo A."/>
            <person name="Liang C."/>
            <person name="Lipzen A."/>
            <person name="Lutzoni F."/>
            <person name="Magnuson J."/>
            <person name="Mondo S."/>
            <person name="Nolan M."/>
            <person name="Ohm R."/>
            <person name="Pangilinan J."/>
            <person name="Park H.-J."/>
            <person name="Ramirez L."/>
            <person name="Alfaro M."/>
            <person name="Sun H."/>
            <person name="Tritt A."/>
            <person name="Yoshinaga Y."/>
            <person name="Zwiers L.-H."/>
            <person name="Turgeon B."/>
            <person name="Goodwin S."/>
            <person name="Spatafora J."/>
            <person name="Crous P."/>
            <person name="Grigoriev I."/>
        </authorList>
    </citation>
    <scope>NUCLEOTIDE SEQUENCE</scope>
    <source>
        <strain evidence="1">CBS 125425</strain>
    </source>
</reference>
<evidence type="ECO:0000313" key="2">
    <source>
        <dbReference type="Proteomes" id="UP000799444"/>
    </source>
</evidence>
<comment type="caution">
    <text evidence="1">The sequence shown here is derived from an EMBL/GenBank/DDBJ whole genome shotgun (WGS) entry which is preliminary data.</text>
</comment>
<evidence type="ECO:0000313" key="1">
    <source>
        <dbReference type="EMBL" id="KAF2740599.1"/>
    </source>
</evidence>
<keyword evidence="2" id="KW-1185">Reference proteome</keyword>
<proteinExistence type="predicted"/>
<protein>
    <submittedName>
        <fullName evidence="1">Uncharacterized protein</fullName>
    </submittedName>
</protein>
<gene>
    <name evidence="1" type="ORF">EJ04DRAFT_507636</name>
</gene>
<sequence length="379" mass="43597">MSPAATQARSFLAFPREIRDRIYGFLLEGSSFTFNDTVVDDHRLNFKVVYGAGNEGGETRLPLWLISCKQTLHEGLEEFYRGARCLGYGRCWCTGCSRRPRSRCHDYPGKLLSLDLIRNLDYTDNKIDPSSPCCHDFWRSVKDDKRSNRITIVPINGERDKGNSPNCDYLVDYLISTPQHSVRQIKFSLELPSLPDGLQRSVVQHSWAVDMSYFLKLGCRFDRVVFRIACPAWYLTGGLEQQRMNTIMYPKFQEEAVRVGKLLVGAAEGNTWGYVVRDYFESIPKLVRASVDKFIQDGFIQDGLEWHVEITRHTVKRQGSIEHPGLQYWKKMRPATMSPLYDYFVPGEAEEEGSFSWRCPKTQETVSLSLPMPLERTNS</sequence>
<dbReference type="Proteomes" id="UP000799444">
    <property type="component" value="Unassembled WGS sequence"/>
</dbReference>